<dbReference type="Proteomes" id="UP001176961">
    <property type="component" value="Unassembled WGS sequence"/>
</dbReference>
<proteinExistence type="predicted"/>
<dbReference type="EMBL" id="CATQJL010000326">
    <property type="protein sequence ID" value="CAJ0608970.1"/>
    <property type="molecule type" value="Genomic_DNA"/>
</dbReference>
<accession>A0AA36HEX6</accession>
<sequence length="103" mass="12163">MIYKELYKEHLHIHGHACYASLNRIIFRRIICSHYAVLKANFRPVSTAMHSTYFIRVRQKKPKGRMQDQGHYAVLEAIFHPVSVALRLTSFTRVRAYLTRFGE</sequence>
<name>A0AA36HEX6_CYLNA</name>
<keyword evidence="2" id="KW-1185">Reference proteome</keyword>
<comment type="caution">
    <text evidence="1">The sequence shown here is derived from an EMBL/GenBank/DDBJ whole genome shotgun (WGS) entry which is preliminary data.</text>
</comment>
<evidence type="ECO:0000313" key="2">
    <source>
        <dbReference type="Proteomes" id="UP001176961"/>
    </source>
</evidence>
<evidence type="ECO:0000313" key="1">
    <source>
        <dbReference type="EMBL" id="CAJ0608970.1"/>
    </source>
</evidence>
<reference evidence="1" key="1">
    <citation type="submission" date="2023-07" db="EMBL/GenBank/DDBJ databases">
        <authorList>
            <consortium name="CYATHOMIX"/>
        </authorList>
    </citation>
    <scope>NUCLEOTIDE SEQUENCE</scope>
    <source>
        <strain evidence="1">N/A</strain>
    </source>
</reference>
<dbReference type="AlphaFoldDB" id="A0AA36HEX6"/>
<gene>
    <name evidence="1" type="ORF">CYNAS_LOCUS20953</name>
</gene>
<organism evidence="1 2">
    <name type="scientific">Cylicocyclus nassatus</name>
    <name type="common">Nematode worm</name>
    <dbReference type="NCBI Taxonomy" id="53992"/>
    <lineage>
        <taxon>Eukaryota</taxon>
        <taxon>Metazoa</taxon>
        <taxon>Ecdysozoa</taxon>
        <taxon>Nematoda</taxon>
        <taxon>Chromadorea</taxon>
        <taxon>Rhabditida</taxon>
        <taxon>Rhabditina</taxon>
        <taxon>Rhabditomorpha</taxon>
        <taxon>Strongyloidea</taxon>
        <taxon>Strongylidae</taxon>
        <taxon>Cylicocyclus</taxon>
    </lineage>
</organism>
<protein>
    <submittedName>
        <fullName evidence="1">Uncharacterized protein</fullName>
    </submittedName>
</protein>